<feature type="region of interest" description="Disordered" evidence="11">
    <location>
        <begin position="17"/>
        <end position="69"/>
    </location>
</feature>
<dbReference type="CDD" id="cd00167">
    <property type="entry name" value="SANT"/>
    <property type="match status" value="3"/>
</dbReference>
<evidence type="ECO:0000259" key="13">
    <source>
        <dbReference type="PROSITE" id="PS51294"/>
    </source>
</evidence>
<keyword evidence="4" id="KW-0238">DNA-binding</keyword>
<accession>A0A6P4YPI1</accession>
<feature type="compositionally biased region" description="Basic and acidic residues" evidence="11">
    <location>
        <begin position="56"/>
        <end position="69"/>
    </location>
</feature>
<dbReference type="KEGG" id="bbel:109467114"/>
<dbReference type="GeneID" id="109467114"/>
<dbReference type="PROSITE" id="PS51294">
    <property type="entry name" value="HTH_MYB"/>
    <property type="match status" value="1"/>
</dbReference>
<feature type="compositionally biased region" description="Polar residues" evidence="11">
    <location>
        <begin position="747"/>
        <end position="767"/>
    </location>
</feature>
<dbReference type="InterPro" id="IPR017930">
    <property type="entry name" value="Myb_dom"/>
</dbReference>
<dbReference type="Gene3D" id="1.10.10.60">
    <property type="entry name" value="Homeodomain-like"/>
    <property type="match status" value="2"/>
</dbReference>
<feature type="domain" description="HTH myb-type" evidence="13">
    <location>
        <begin position="301"/>
        <end position="366"/>
    </location>
</feature>
<evidence type="ECO:0000256" key="7">
    <source>
        <dbReference type="ARBA" id="ARBA00023242"/>
    </source>
</evidence>
<feature type="domain" description="Myb-like" evidence="12">
    <location>
        <begin position="372"/>
        <end position="423"/>
    </location>
</feature>
<evidence type="ECO:0000256" key="1">
    <source>
        <dbReference type="ARBA" id="ARBA00004123"/>
    </source>
</evidence>
<feature type="region of interest" description="Disordered" evidence="11">
    <location>
        <begin position="660"/>
        <end position="683"/>
    </location>
</feature>
<dbReference type="RefSeq" id="XP_019620592.1">
    <property type="nucleotide sequence ID" value="XM_019765033.1"/>
</dbReference>
<evidence type="ECO:0000256" key="9">
    <source>
        <dbReference type="ARBA" id="ARBA00061386"/>
    </source>
</evidence>
<dbReference type="FunFam" id="1.10.10.60:FF:000114">
    <property type="entry name" value="cyclin-D-binding Myb-like transcription factor 1 isoform X1"/>
    <property type="match status" value="1"/>
</dbReference>
<dbReference type="AlphaFoldDB" id="A0A6P4YPI1"/>
<reference evidence="15" key="1">
    <citation type="submission" date="2025-08" db="UniProtKB">
        <authorList>
            <consortium name="RefSeq"/>
        </authorList>
    </citation>
    <scope>IDENTIFICATION</scope>
    <source>
        <tissue evidence="15">Gonad</tissue>
    </source>
</reference>
<keyword evidence="6" id="KW-0804">Transcription</keyword>
<evidence type="ECO:0000256" key="4">
    <source>
        <dbReference type="ARBA" id="ARBA00023125"/>
    </source>
</evidence>
<dbReference type="GO" id="GO:0005634">
    <property type="term" value="C:nucleus"/>
    <property type="evidence" value="ECO:0007669"/>
    <property type="project" value="UniProtKB-SubCell"/>
</dbReference>
<keyword evidence="5" id="KW-0010">Activator</keyword>
<dbReference type="PANTHER" id="PTHR46380:SF2">
    <property type="entry name" value="CYCLIN-D-BINDING MYB-LIKE TRANSCRIPTION FACTOR 1"/>
    <property type="match status" value="1"/>
</dbReference>
<dbReference type="InterPro" id="IPR051651">
    <property type="entry name" value="DMTF1_DNA-bind_reg"/>
</dbReference>
<feature type="region of interest" description="Disordered" evidence="11">
    <location>
        <begin position="742"/>
        <end position="782"/>
    </location>
</feature>
<dbReference type="Pfam" id="PF00249">
    <property type="entry name" value="Myb_DNA-binding"/>
    <property type="match status" value="2"/>
</dbReference>
<evidence type="ECO:0000256" key="2">
    <source>
        <dbReference type="ARBA" id="ARBA00022737"/>
    </source>
</evidence>
<dbReference type="Proteomes" id="UP000515135">
    <property type="component" value="Unplaced"/>
</dbReference>
<keyword evidence="3" id="KW-0805">Transcription regulation</keyword>
<evidence type="ECO:0000256" key="8">
    <source>
        <dbReference type="ARBA" id="ARBA00023306"/>
    </source>
</evidence>
<dbReference type="InterPro" id="IPR001005">
    <property type="entry name" value="SANT/Myb"/>
</dbReference>
<evidence type="ECO:0000313" key="14">
    <source>
        <dbReference type="Proteomes" id="UP000515135"/>
    </source>
</evidence>
<dbReference type="FunFam" id="1.10.10.60:FF:000139">
    <property type="entry name" value="cyclin-D-binding Myb-like transcription factor 1 isoform X2"/>
    <property type="match status" value="1"/>
</dbReference>
<dbReference type="SUPFAM" id="SSF46689">
    <property type="entry name" value="Homeodomain-like"/>
    <property type="match status" value="3"/>
</dbReference>
<feature type="compositionally biased region" description="Polar residues" evidence="11">
    <location>
        <begin position="19"/>
        <end position="32"/>
    </location>
</feature>
<evidence type="ECO:0000259" key="12">
    <source>
        <dbReference type="PROSITE" id="PS50090"/>
    </source>
</evidence>
<dbReference type="OrthoDB" id="39591at2759"/>
<evidence type="ECO:0000256" key="3">
    <source>
        <dbReference type="ARBA" id="ARBA00023015"/>
    </source>
</evidence>
<feature type="compositionally biased region" description="Polar residues" evidence="11">
    <location>
        <begin position="142"/>
        <end position="154"/>
    </location>
</feature>
<evidence type="ECO:0000313" key="15">
    <source>
        <dbReference type="RefSeq" id="XP_019620592.1"/>
    </source>
</evidence>
<evidence type="ECO:0000256" key="6">
    <source>
        <dbReference type="ARBA" id="ARBA00023163"/>
    </source>
</evidence>
<keyword evidence="14" id="KW-1185">Reference proteome</keyword>
<dbReference type="SMART" id="SM00717">
    <property type="entry name" value="SANT"/>
    <property type="match status" value="4"/>
</dbReference>
<dbReference type="InterPro" id="IPR009057">
    <property type="entry name" value="Homeodomain-like_sf"/>
</dbReference>
<dbReference type="PANTHER" id="PTHR46380">
    <property type="entry name" value="CYCLIN-D-BINDING MYB-LIKE TRANSCRIPTION FACTOR 1"/>
    <property type="match status" value="1"/>
</dbReference>
<comment type="similarity">
    <text evidence="9">Belongs to the DMTF1 family.</text>
</comment>
<feature type="region of interest" description="Disordered" evidence="11">
    <location>
        <begin position="142"/>
        <end position="161"/>
    </location>
</feature>
<protein>
    <recommendedName>
        <fullName evidence="10">Cyclin-D-binding Myb-like transcription factor 1</fullName>
    </recommendedName>
</protein>
<dbReference type="PROSITE" id="PS50090">
    <property type="entry name" value="MYB_LIKE"/>
    <property type="match status" value="2"/>
</dbReference>
<feature type="domain" description="Myb-like" evidence="12">
    <location>
        <begin position="301"/>
        <end position="362"/>
    </location>
</feature>
<evidence type="ECO:0000256" key="11">
    <source>
        <dbReference type="SAM" id="MobiDB-lite"/>
    </source>
</evidence>
<gene>
    <name evidence="15" type="primary">LOC109467114</name>
</gene>
<keyword evidence="8" id="KW-0131">Cell cycle</keyword>
<name>A0A6P4YPI1_BRABE</name>
<sequence length="902" mass="99020">MDGAQDVGIDLDMNVDCLTHNNVHPDSPQSFNMEPDSGGEKRKGDDNSDDDYEDGNPEKKLRMNHDDYREGYTTMEQLVGVTGDQSVPTSEDDLHHVSGSTLEHVEDSMTTAVQLATTSGQQIQARAGSFRESSTLSQLLEVSGMDSSPATPSSDKTEEAAPVNQAWFTTKEDKTSLHGKGHSWKQGMWSKEEVEVLKANIEQYCKDHNIEDAAEVVFEMSKDERKDFYRTIAKGLNRPLFAIYRRVLRMYDNRNHVGKYTPEEIERLKELRQKHGSNWAAIGVALGRSASSVKDRCRLMRDSCNSGKWSNEEETRLQDAVHEVTNTIHGQPVTSGISWAEVAHRVGTRSEKQCRSKWLNYLNWKQAGGDEWTKEDDMNLIHKVEHLDTKDDTDIDWVKMAQGWSRMIVRSPQWLRSKWWSLKRQIADHQNMDLPTLVQCLKTVFSDTVRSRNVRSDITRIKVTRLDGVTRDIRGELLVNGGPSHGQDLSNMATVQLPIPVPQAGATATITTTTVAAAEQGNQPVQPEESQLIAGTSYQSFEVLQSTMQLTPTSTQGTYILRPSSGMVYTATPTSSDQIIVQTVQTDQLASNENVTVQLTPQSDHIIISTSTGQDHDITTTLNTSDIAAISQSGLPDQGMGHPDDSLNEVSQSEDLACSSHLQDNVSQSQYSEDSNISQSDYGSHTAVCQSSYTAHPIASQSDFTSHVRICQSDITGHATISQSDLSAEAISQSVISSQDVISQSQLGEQPGSSQSELDAHHSISQSDLEDHSHISQSGLSDDGSITTAHLLPDSAHYVTAEGIVSTSMADVSQSEGLDVTTSASTHYVIVSDNVTFVQSSTSDVDDGQLSTSDVIPFATLTGPILQHSDPDLLASSSDMVQHDLTSTTHTDDDMADFRGVN</sequence>
<keyword evidence="2" id="KW-0677">Repeat</keyword>
<dbReference type="GO" id="GO:0000978">
    <property type="term" value="F:RNA polymerase II cis-regulatory region sequence-specific DNA binding"/>
    <property type="evidence" value="ECO:0007669"/>
    <property type="project" value="TreeGrafter"/>
</dbReference>
<keyword evidence="7" id="KW-0539">Nucleus</keyword>
<proteinExistence type="inferred from homology"/>
<comment type="subcellular location">
    <subcellularLocation>
        <location evidence="1">Nucleus</location>
    </subcellularLocation>
</comment>
<evidence type="ECO:0000256" key="5">
    <source>
        <dbReference type="ARBA" id="ARBA00023159"/>
    </source>
</evidence>
<dbReference type="InterPro" id="IPR046775">
    <property type="entry name" value="DMTF1_N"/>
</dbReference>
<dbReference type="GO" id="GO:0000981">
    <property type="term" value="F:DNA-binding transcription factor activity, RNA polymerase II-specific"/>
    <property type="evidence" value="ECO:0007669"/>
    <property type="project" value="TreeGrafter"/>
</dbReference>
<organism evidence="14 15">
    <name type="scientific">Branchiostoma belcheri</name>
    <name type="common">Amphioxus</name>
    <dbReference type="NCBI Taxonomy" id="7741"/>
    <lineage>
        <taxon>Eukaryota</taxon>
        <taxon>Metazoa</taxon>
        <taxon>Chordata</taxon>
        <taxon>Cephalochordata</taxon>
        <taxon>Leptocardii</taxon>
        <taxon>Amphioxiformes</taxon>
        <taxon>Branchiostomatidae</taxon>
        <taxon>Branchiostoma</taxon>
    </lineage>
</organism>
<evidence type="ECO:0000256" key="10">
    <source>
        <dbReference type="ARBA" id="ARBA00070367"/>
    </source>
</evidence>
<dbReference type="Pfam" id="PF20588">
    <property type="entry name" value="DMTF1_N"/>
    <property type="match status" value="1"/>
</dbReference>